<accession>A0ABW5IKC6</accession>
<sequence length="369" mass="41952">MKRRKIFILTGALILVLAVYLSSRLGEEEQEERPQKEERVYVEVQRVNPDTVQSYVTLTGRVIPKDKIEIFAEVGGIFIDQGKPFKVGYDYNRGEVLVRINAEEAEQRLISSKSAYMNVLAQVVPDLKIDFPEIYEPWRDFLINFDVNRPLQPLPKVQTDRQKLFLTGRNVYSQYYSLKEQEAQLRNYIIRAPFDGTITAALINEGTLVRVGQKLGEYIKTDIYEIEAAISPEELQYLSKGDEVLLQVPNSSATYTGRVSRINASIDSETQTVLVYIQVSHPDLKAGMYLEGKVKGQQFEQAVRLPRDVLVNDRSIYIIRDSTAVLKPAQVLKFSSDEVILGGLENDVLVMKTNENAAFEGTKVTYQLN</sequence>
<reference evidence="2" key="1">
    <citation type="journal article" date="2019" name="Int. J. Syst. Evol. Microbiol.">
        <title>The Global Catalogue of Microorganisms (GCM) 10K type strain sequencing project: providing services to taxonomists for standard genome sequencing and annotation.</title>
        <authorList>
            <consortium name="The Broad Institute Genomics Platform"/>
            <consortium name="The Broad Institute Genome Sequencing Center for Infectious Disease"/>
            <person name="Wu L."/>
            <person name="Ma J."/>
        </authorList>
    </citation>
    <scope>NUCLEOTIDE SEQUENCE [LARGE SCALE GENOMIC DNA]</scope>
    <source>
        <strain evidence="2">KCTC 42498</strain>
    </source>
</reference>
<evidence type="ECO:0000313" key="2">
    <source>
        <dbReference type="Proteomes" id="UP001597544"/>
    </source>
</evidence>
<keyword evidence="2" id="KW-1185">Reference proteome</keyword>
<dbReference type="SUPFAM" id="SSF111369">
    <property type="entry name" value="HlyD-like secretion proteins"/>
    <property type="match status" value="1"/>
</dbReference>
<comment type="caution">
    <text evidence="1">The sequence shown here is derived from an EMBL/GenBank/DDBJ whole genome shotgun (WGS) entry which is preliminary data.</text>
</comment>
<proteinExistence type="predicted"/>
<dbReference type="PANTHER" id="PTHR30469">
    <property type="entry name" value="MULTIDRUG RESISTANCE PROTEIN MDTA"/>
    <property type="match status" value="1"/>
</dbReference>
<dbReference type="Gene3D" id="2.40.30.170">
    <property type="match status" value="1"/>
</dbReference>
<gene>
    <name evidence="1" type="ORF">ACFSRY_06915</name>
</gene>
<dbReference type="EMBL" id="JBHULU010000009">
    <property type="protein sequence ID" value="MFD2513591.1"/>
    <property type="molecule type" value="Genomic_DNA"/>
</dbReference>
<dbReference type="Proteomes" id="UP001597544">
    <property type="component" value="Unassembled WGS sequence"/>
</dbReference>
<dbReference type="PANTHER" id="PTHR30469:SF15">
    <property type="entry name" value="HLYD FAMILY OF SECRETION PROTEINS"/>
    <property type="match status" value="1"/>
</dbReference>
<protein>
    <submittedName>
        <fullName evidence="1">Efflux RND transporter periplasmic adaptor subunit</fullName>
    </submittedName>
</protein>
<dbReference type="Gene3D" id="2.40.50.100">
    <property type="match status" value="1"/>
</dbReference>
<organism evidence="1 2">
    <name type="scientific">Pontibacter locisalis</name>
    <dbReference type="NCBI Taxonomy" id="1719035"/>
    <lineage>
        <taxon>Bacteria</taxon>
        <taxon>Pseudomonadati</taxon>
        <taxon>Bacteroidota</taxon>
        <taxon>Cytophagia</taxon>
        <taxon>Cytophagales</taxon>
        <taxon>Hymenobacteraceae</taxon>
        <taxon>Pontibacter</taxon>
    </lineage>
</organism>
<evidence type="ECO:0000313" key="1">
    <source>
        <dbReference type="EMBL" id="MFD2513591.1"/>
    </source>
</evidence>
<name>A0ABW5IKC6_9BACT</name>
<dbReference type="RefSeq" id="WP_377504409.1">
    <property type="nucleotide sequence ID" value="NZ_JBHULU010000009.1"/>
</dbReference>